<dbReference type="EMBL" id="CVQI01009881">
    <property type="protein sequence ID" value="CRK19238.1"/>
    <property type="molecule type" value="Genomic_DNA"/>
</dbReference>
<dbReference type="AlphaFoldDB" id="A0A0G4LAW8"/>
<feature type="non-terminal residue" evidence="1">
    <location>
        <position position="28"/>
    </location>
</feature>
<gene>
    <name evidence="1" type="ORF">BN1723_021054</name>
</gene>
<proteinExistence type="predicted"/>
<name>A0A0G4LAW8_VERLO</name>
<reference evidence="2" key="1">
    <citation type="submission" date="2015-05" db="EMBL/GenBank/DDBJ databases">
        <authorList>
            <person name="Fogelqvist Johan"/>
        </authorList>
    </citation>
    <scope>NUCLEOTIDE SEQUENCE [LARGE SCALE GENOMIC DNA]</scope>
</reference>
<dbReference type="Proteomes" id="UP000045706">
    <property type="component" value="Unassembled WGS sequence"/>
</dbReference>
<sequence>MWYLAQGPSESIFNYVHNSMPDVAVLNI</sequence>
<evidence type="ECO:0000313" key="1">
    <source>
        <dbReference type="EMBL" id="CRK19238.1"/>
    </source>
</evidence>
<organism evidence="1 2">
    <name type="scientific">Verticillium longisporum</name>
    <name type="common">Verticillium dahliae var. longisporum</name>
    <dbReference type="NCBI Taxonomy" id="100787"/>
    <lineage>
        <taxon>Eukaryota</taxon>
        <taxon>Fungi</taxon>
        <taxon>Dikarya</taxon>
        <taxon>Ascomycota</taxon>
        <taxon>Pezizomycotina</taxon>
        <taxon>Sordariomycetes</taxon>
        <taxon>Hypocreomycetidae</taxon>
        <taxon>Glomerellales</taxon>
        <taxon>Plectosphaerellaceae</taxon>
        <taxon>Verticillium</taxon>
    </lineage>
</organism>
<protein>
    <submittedName>
        <fullName evidence="1">Uncharacterized protein</fullName>
    </submittedName>
</protein>
<accession>A0A0G4LAW8</accession>
<evidence type="ECO:0000313" key="2">
    <source>
        <dbReference type="Proteomes" id="UP000045706"/>
    </source>
</evidence>